<dbReference type="OrthoDB" id="440325at2759"/>
<evidence type="ECO:0000313" key="2">
    <source>
        <dbReference type="EMBL" id="CAD7077117.1"/>
    </source>
</evidence>
<reference evidence="2 3" key="1">
    <citation type="submission" date="2020-11" db="EMBL/GenBank/DDBJ databases">
        <authorList>
            <person name="Wallbank WR R."/>
            <person name="Pardo Diaz C."/>
            <person name="Kozak K."/>
            <person name="Martin S."/>
            <person name="Jiggins C."/>
            <person name="Moest M."/>
            <person name="Warren A I."/>
            <person name="Generalovic N T."/>
            <person name="Byers J.R.P. K."/>
            <person name="Montejo-Kovacevich G."/>
            <person name="Yen C E."/>
        </authorList>
    </citation>
    <scope>NUCLEOTIDE SEQUENCE [LARGE SCALE GENOMIC DNA]</scope>
</reference>
<keyword evidence="3" id="KW-1185">Reference proteome</keyword>
<dbReference type="Proteomes" id="UP000594454">
    <property type="component" value="Chromosome 1"/>
</dbReference>
<accession>A0A7R8UAC7</accession>
<feature type="compositionally biased region" description="Polar residues" evidence="1">
    <location>
        <begin position="34"/>
        <end position="43"/>
    </location>
</feature>
<evidence type="ECO:0000313" key="3">
    <source>
        <dbReference type="Proteomes" id="UP000594454"/>
    </source>
</evidence>
<gene>
    <name evidence="2" type="ORF">HERILL_LOCUS492</name>
</gene>
<feature type="region of interest" description="Disordered" evidence="1">
    <location>
        <begin position="1"/>
        <end position="43"/>
    </location>
</feature>
<protein>
    <submittedName>
        <fullName evidence="2">Uncharacterized protein</fullName>
    </submittedName>
</protein>
<dbReference type="InParanoid" id="A0A7R8UAC7"/>
<sequence>MAKVDDKTETHLFGQVPEISESNGKMKKAEKQKQNGAASNSKGSAGVLKEVAVIEIGHKSDQLEAGSCGVFIYETLSLLKQPLFRS</sequence>
<dbReference type="EMBL" id="LR899009">
    <property type="protein sequence ID" value="CAD7077117.1"/>
    <property type="molecule type" value="Genomic_DNA"/>
</dbReference>
<feature type="compositionally biased region" description="Basic and acidic residues" evidence="1">
    <location>
        <begin position="1"/>
        <end position="10"/>
    </location>
</feature>
<name>A0A7R8UAC7_HERIL</name>
<proteinExistence type="predicted"/>
<organism evidence="2 3">
    <name type="scientific">Hermetia illucens</name>
    <name type="common">Black soldier fly</name>
    <dbReference type="NCBI Taxonomy" id="343691"/>
    <lineage>
        <taxon>Eukaryota</taxon>
        <taxon>Metazoa</taxon>
        <taxon>Ecdysozoa</taxon>
        <taxon>Arthropoda</taxon>
        <taxon>Hexapoda</taxon>
        <taxon>Insecta</taxon>
        <taxon>Pterygota</taxon>
        <taxon>Neoptera</taxon>
        <taxon>Endopterygota</taxon>
        <taxon>Diptera</taxon>
        <taxon>Brachycera</taxon>
        <taxon>Stratiomyomorpha</taxon>
        <taxon>Stratiomyidae</taxon>
        <taxon>Hermetiinae</taxon>
        <taxon>Hermetia</taxon>
    </lineage>
</organism>
<dbReference type="AlphaFoldDB" id="A0A7R8UAC7"/>
<evidence type="ECO:0000256" key="1">
    <source>
        <dbReference type="SAM" id="MobiDB-lite"/>
    </source>
</evidence>